<evidence type="ECO:0000256" key="14">
    <source>
        <dbReference type="SAM" id="Phobius"/>
    </source>
</evidence>
<dbReference type="InterPro" id="IPR003599">
    <property type="entry name" value="Ig_sub"/>
</dbReference>
<evidence type="ECO:0000256" key="5">
    <source>
        <dbReference type="ARBA" id="ARBA00022729"/>
    </source>
</evidence>
<evidence type="ECO:0000313" key="17">
    <source>
        <dbReference type="EMBL" id="KAF6290605.1"/>
    </source>
</evidence>
<name>A0A7J7SQP8_MYOMY</name>
<evidence type="ECO:0000256" key="7">
    <source>
        <dbReference type="ARBA" id="ARBA00022989"/>
    </source>
</evidence>
<dbReference type="InterPro" id="IPR013783">
    <property type="entry name" value="Ig-like_fold"/>
</dbReference>
<dbReference type="Proteomes" id="UP000527355">
    <property type="component" value="Unassembled WGS sequence"/>
</dbReference>
<dbReference type="VEuPathDB" id="HostDB:LOC118673458"/>
<dbReference type="Pfam" id="PF13895">
    <property type="entry name" value="Ig_2"/>
    <property type="match status" value="2"/>
</dbReference>
<evidence type="ECO:0000259" key="16">
    <source>
        <dbReference type="PROSITE" id="PS50835"/>
    </source>
</evidence>
<evidence type="ECO:0000313" key="18">
    <source>
        <dbReference type="Proteomes" id="UP000527355"/>
    </source>
</evidence>
<dbReference type="CDD" id="cd05753">
    <property type="entry name" value="Ig2_FcgammaR_like"/>
    <property type="match status" value="1"/>
</dbReference>
<keyword evidence="8 14" id="KW-0472">Membrane</keyword>
<dbReference type="SMART" id="SM00409">
    <property type="entry name" value="IG"/>
    <property type="match status" value="2"/>
</dbReference>
<keyword evidence="6" id="KW-0677">Repeat</keyword>
<organism evidence="17 18">
    <name type="scientific">Myotis myotis</name>
    <name type="common">Greater mouse-eared bat</name>
    <name type="synonym">Vespertilio myotis</name>
    <dbReference type="NCBI Taxonomy" id="51298"/>
    <lineage>
        <taxon>Eukaryota</taxon>
        <taxon>Metazoa</taxon>
        <taxon>Chordata</taxon>
        <taxon>Craniata</taxon>
        <taxon>Vertebrata</taxon>
        <taxon>Euteleostomi</taxon>
        <taxon>Mammalia</taxon>
        <taxon>Eutheria</taxon>
        <taxon>Laurasiatheria</taxon>
        <taxon>Chiroptera</taxon>
        <taxon>Yangochiroptera</taxon>
        <taxon>Vespertilionidae</taxon>
        <taxon>Myotis</taxon>
    </lineage>
</organism>
<evidence type="ECO:0000256" key="8">
    <source>
        <dbReference type="ARBA" id="ARBA00023136"/>
    </source>
</evidence>
<keyword evidence="4 14" id="KW-0812">Transmembrane</keyword>
<dbReference type="Gene3D" id="2.60.40.10">
    <property type="entry name" value="Immunoglobulins"/>
    <property type="match status" value="2"/>
</dbReference>
<evidence type="ECO:0000256" key="1">
    <source>
        <dbReference type="ARBA" id="ARBA00004251"/>
    </source>
</evidence>
<evidence type="ECO:0000256" key="6">
    <source>
        <dbReference type="ARBA" id="ARBA00022737"/>
    </source>
</evidence>
<dbReference type="GO" id="GO:0019770">
    <property type="term" value="F:IgG receptor activity"/>
    <property type="evidence" value="ECO:0007669"/>
    <property type="project" value="TreeGrafter"/>
</dbReference>
<dbReference type="GO" id="GO:0019864">
    <property type="term" value="F:IgG binding"/>
    <property type="evidence" value="ECO:0007669"/>
    <property type="project" value="UniProtKB-KW"/>
</dbReference>
<dbReference type="FunFam" id="2.60.40.10:FF:000356">
    <property type="entry name" value="Low affinity immunoglobulin gamma Fc region receptor III-A"/>
    <property type="match status" value="1"/>
</dbReference>
<evidence type="ECO:0000256" key="12">
    <source>
        <dbReference type="ARBA" id="ARBA00023319"/>
    </source>
</evidence>
<evidence type="ECO:0000256" key="11">
    <source>
        <dbReference type="ARBA" id="ARBA00023180"/>
    </source>
</evidence>
<dbReference type="EMBL" id="JABWUV010000018">
    <property type="protein sequence ID" value="KAF6290605.1"/>
    <property type="molecule type" value="Genomic_DNA"/>
</dbReference>
<feature type="region of interest" description="Disordered" evidence="13">
    <location>
        <begin position="255"/>
        <end position="280"/>
    </location>
</feature>
<evidence type="ECO:0000256" key="10">
    <source>
        <dbReference type="ARBA" id="ARBA00023170"/>
    </source>
</evidence>
<keyword evidence="7 14" id="KW-1133">Transmembrane helix</keyword>
<dbReference type="GO" id="GO:0009897">
    <property type="term" value="C:external side of plasma membrane"/>
    <property type="evidence" value="ECO:0007669"/>
    <property type="project" value="TreeGrafter"/>
</dbReference>
<keyword evidence="10 17" id="KW-0675">Receptor</keyword>
<dbReference type="InterPro" id="IPR036179">
    <property type="entry name" value="Ig-like_dom_sf"/>
</dbReference>
<dbReference type="CDD" id="cd05752">
    <property type="entry name" value="Ig1_FcgammaR_like"/>
    <property type="match status" value="1"/>
</dbReference>
<feature type="domain" description="Ig-like" evidence="16">
    <location>
        <begin position="48"/>
        <end position="129"/>
    </location>
</feature>
<dbReference type="SUPFAM" id="SSF48726">
    <property type="entry name" value="Immunoglobulin"/>
    <property type="match status" value="2"/>
</dbReference>
<feature type="signal peptide" evidence="15">
    <location>
        <begin position="1"/>
        <end position="43"/>
    </location>
</feature>
<comment type="caution">
    <text evidence="17">The sequence shown here is derived from an EMBL/GenBank/DDBJ whole genome shotgun (WGS) entry which is preliminary data.</text>
</comment>
<dbReference type="InterPro" id="IPR007110">
    <property type="entry name" value="Ig-like_dom"/>
</dbReference>
<dbReference type="OrthoDB" id="6151406at2759"/>
<dbReference type="PANTHER" id="PTHR11481:SF97">
    <property type="entry name" value="LOW AFFINITY IMMUNOGLOBULIN GAMMA FC REGION RECEPTOR II-B-RELATED"/>
    <property type="match status" value="1"/>
</dbReference>
<gene>
    <name evidence="17" type="ORF">mMyoMyo1_005075</name>
</gene>
<evidence type="ECO:0000256" key="2">
    <source>
        <dbReference type="ARBA" id="ARBA00022475"/>
    </source>
</evidence>
<evidence type="ECO:0000256" key="3">
    <source>
        <dbReference type="ARBA" id="ARBA00022652"/>
    </source>
</evidence>
<keyword evidence="11" id="KW-0325">Glycoprotein</keyword>
<keyword evidence="5 15" id="KW-0732">Signal</keyword>
<dbReference type="GO" id="GO:0050766">
    <property type="term" value="P:positive regulation of phagocytosis"/>
    <property type="evidence" value="ECO:0007669"/>
    <property type="project" value="TreeGrafter"/>
</dbReference>
<comment type="subcellular location">
    <subcellularLocation>
        <location evidence="1">Cell membrane</location>
        <topology evidence="1">Single-pass type I membrane protein</topology>
    </subcellularLocation>
</comment>
<dbReference type="PANTHER" id="PTHR11481">
    <property type="entry name" value="IMMUNOGLOBULIN FC RECEPTOR"/>
    <property type="match status" value="1"/>
</dbReference>
<keyword evidence="2" id="KW-1003">Cell membrane</keyword>
<dbReference type="GO" id="GO:0032760">
    <property type="term" value="P:positive regulation of tumor necrosis factor production"/>
    <property type="evidence" value="ECO:0007669"/>
    <property type="project" value="TreeGrafter"/>
</dbReference>
<dbReference type="GO" id="GO:0001788">
    <property type="term" value="P:antibody-dependent cellular cytotoxicity"/>
    <property type="evidence" value="ECO:0007669"/>
    <property type="project" value="TreeGrafter"/>
</dbReference>
<dbReference type="PROSITE" id="PS50835">
    <property type="entry name" value="IG_LIKE"/>
    <property type="match status" value="1"/>
</dbReference>
<evidence type="ECO:0000256" key="4">
    <source>
        <dbReference type="ARBA" id="ARBA00022692"/>
    </source>
</evidence>
<evidence type="ECO:0000256" key="15">
    <source>
        <dbReference type="SAM" id="SignalP"/>
    </source>
</evidence>
<dbReference type="AlphaFoldDB" id="A0A7J7SQP8"/>
<accession>A0A7J7SQP8</accession>
<keyword evidence="12" id="KW-0393">Immunoglobulin domain</keyword>
<evidence type="ECO:0000256" key="13">
    <source>
        <dbReference type="SAM" id="MobiDB-lite"/>
    </source>
</evidence>
<feature type="chain" id="PRO_5029652021" evidence="15">
    <location>
        <begin position="44"/>
        <end position="314"/>
    </location>
</feature>
<keyword evidence="9" id="KW-1015">Disulfide bond</keyword>
<proteinExistence type="predicted"/>
<evidence type="ECO:0000256" key="9">
    <source>
        <dbReference type="ARBA" id="ARBA00023157"/>
    </source>
</evidence>
<feature type="transmembrane region" description="Helical" evidence="14">
    <location>
        <begin position="224"/>
        <end position="250"/>
    </location>
</feature>
<dbReference type="FunFam" id="2.60.40.10:FF:000217">
    <property type="entry name" value="High affinity immunoglobulin gamma Fc receptor I"/>
    <property type="match status" value="1"/>
</dbReference>
<reference evidence="17 18" key="1">
    <citation type="journal article" date="2020" name="Nature">
        <title>Six reference-quality genomes reveal evolution of bat adaptations.</title>
        <authorList>
            <person name="Jebb D."/>
            <person name="Huang Z."/>
            <person name="Pippel M."/>
            <person name="Hughes G.M."/>
            <person name="Lavrichenko K."/>
            <person name="Devanna P."/>
            <person name="Winkler S."/>
            <person name="Jermiin L.S."/>
            <person name="Skirmuntt E.C."/>
            <person name="Katzourakis A."/>
            <person name="Burkitt-Gray L."/>
            <person name="Ray D.A."/>
            <person name="Sullivan K.A.M."/>
            <person name="Roscito J.G."/>
            <person name="Kirilenko B.M."/>
            <person name="Davalos L.M."/>
            <person name="Corthals A.P."/>
            <person name="Power M.L."/>
            <person name="Jones G."/>
            <person name="Ransome R.D."/>
            <person name="Dechmann D.K.N."/>
            <person name="Locatelli A.G."/>
            <person name="Puechmaille S.J."/>
            <person name="Fedrigo O."/>
            <person name="Jarvis E.D."/>
            <person name="Hiller M."/>
            <person name="Vernes S.C."/>
            <person name="Myers E.W."/>
            <person name="Teeling E.C."/>
        </authorList>
    </citation>
    <scope>NUCLEOTIDE SEQUENCE [LARGE SCALE GENOMIC DNA]</scope>
    <source>
        <strain evidence="17">MMyoMyo1</strain>
        <tissue evidence="17">Flight muscle</tissue>
    </source>
</reference>
<keyword evidence="18" id="KW-1185">Reference proteome</keyword>
<protein>
    <submittedName>
        <fullName evidence="17">Fc of IgG receptor IIb</fullName>
    </submittedName>
</protein>
<sequence length="314" mass="33711">MGVPSVLPLPAAASGQAGCPPRRPWGHLLLLCTALLFLAPAAGTPGLPKAVVSLQPPWLQVFPEDNVTLTCQGAHSPGDNSTQWFHDGTAIPTQVQPSYSFKASSNHSGDYRCQTGQTSLSDPVHLDVTSAWLLLQTPRLLVPQGAPIVLRCHSWRNWRLYKIQFFQDGRPKWFSYTNASFSIPHANASHSGAYHCSGLLGQMQHTSQPVNITVPVSSKAFPPVITAVVAGVAGIVAVAGVAGVVAWVCFRRHQSSGTPENRERGETLPEEPANIADDTDTAAKAEVENTITYSLLLHPEAPEEDAAPSDYQNM</sequence>
<keyword evidence="3" id="KW-0390">IgG-binding protein</keyword>
<dbReference type="InterPro" id="IPR050488">
    <property type="entry name" value="Ig_Fc_receptor"/>
</dbReference>